<dbReference type="InterPro" id="IPR032465">
    <property type="entry name" value="ACMSD"/>
</dbReference>
<dbReference type="GO" id="GO:0005737">
    <property type="term" value="C:cytoplasm"/>
    <property type="evidence" value="ECO:0007669"/>
    <property type="project" value="TreeGrafter"/>
</dbReference>
<name>B6FWE6_PEPHT</name>
<gene>
    <name evidence="3" type="ORF">CLOHIR_00187</name>
</gene>
<evidence type="ECO:0000259" key="2">
    <source>
        <dbReference type="Pfam" id="PF04909"/>
    </source>
</evidence>
<dbReference type="AlphaFoldDB" id="B6FWE6"/>
<dbReference type="HOGENOM" id="CLU_044590_6_2_9"/>
<dbReference type="OrthoDB" id="9771932at2"/>
<reference evidence="3 4" key="2">
    <citation type="submission" date="2008-10" db="EMBL/GenBank/DDBJ databases">
        <title>Draft genome sequence of Clostridium hiranonis (DSM 13275).</title>
        <authorList>
            <person name="Sudarsanam P."/>
            <person name="Ley R."/>
            <person name="Guruge J."/>
            <person name="Turnbaugh P.J."/>
            <person name="Mahowald M."/>
            <person name="Liep D."/>
            <person name="Gordon J."/>
        </authorList>
    </citation>
    <scope>NUCLEOTIDE SEQUENCE [LARGE SCALE GENOMIC DNA]</scope>
    <source>
        <strain evidence="3 4">DSM 13275</strain>
    </source>
</reference>
<dbReference type="InterPro" id="IPR032466">
    <property type="entry name" value="Metal_Hydrolase"/>
</dbReference>
<dbReference type="Proteomes" id="UP000003178">
    <property type="component" value="Unassembled WGS sequence"/>
</dbReference>
<evidence type="ECO:0000256" key="1">
    <source>
        <dbReference type="ARBA" id="ARBA00023239"/>
    </source>
</evidence>
<evidence type="ECO:0000313" key="4">
    <source>
        <dbReference type="Proteomes" id="UP000003178"/>
    </source>
</evidence>
<dbReference type="GO" id="GO:0016831">
    <property type="term" value="F:carboxy-lyase activity"/>
    <property type="evidence" value="ECO:0007669"/>
    <property type="project" value="InterPro"/>
</dbReference>
<sequence length="237" mass="26891">MKIIDAHAHIGYIGGWADVGITEEGLLKQMNKYNIERTVLCNEDNDITLRMMERHPGRIIGCLYVNPLEPKTVDSMESYLKKGFTSVKLNPLRHAYCADAAVLDPVLEIAKKYNVPICIHSGHPPYSLPWQIGLLAERHPNVKIMMIHMGHGHGVYIDAALKMARRYSNIYLEMSGMPMQIKIREAYETVGSDRIMFGTDTPFHHPTIEMQKVITSGLDEKAQEDVFYNNAAKFFSI</sequence>
<evidence type="ECO:0000313" key="3">
    <source>
        <dbReference type="EMBL" id="EEA86149.1"/>
    </source>
</evidence>
<dbReference type="RefSeq" id="WP_006439106.1">
    <property type="nucleotide sequence ID" value="NZ_DS995355.1"/>
</dbReference>
<dbReference type="GO" id="GO:0019748">
    <property type="term" value="P:secondary metabolic process"/>
    <property type="evidence" value="ECO:0007669"/>
    <property type="project" value="TreeGrafter"/>
</dbReference>
<comment type="caution">
    <text evidence="3">The sequence shown here is derived from an EMBL/GenBank/DDBJ whole genome shotgun (WGS) entry which is preliminary data.</text>
</comment>
<keyword evidence="1" id="KW-0456">Lyase</keyword>
<accession>B6FWE6</accession>
<proteinExistence type="predicted"/>
<dbReference type="eggNOG" id="COG2159">
    <property type="taxonomic scope" value="Bacteria"/>
</dbReference>
<dbReference type="PANTHER" id="PTHR21240:SF28">
    <property type="entry name" value="ISO-OROTATE DECARBOXYLASE (EUROFUNG)"/>
    <property type="match status" value="1"/>
</dbReference>
<dbReference type="CDD" id="cd01292">
    <property type="entry name" value="metallo-dependent_hydrolases"/>
    <property type="match status" value="1"/>
</dbReference>
<dbReference type="SUPFAM" id="SSF51556">
    <property type="entry name" value="Metallo-dependent hydrolases"/>
    <property type="match status" value="1"/>
</dbReference>
<dbReference type="STRING" id="500633.CLOHIR_00187"/>
<keyword evidence="4" id="KW-1185">Reference proteome</keyword>
<dbReference type="Pfam" id="PF04909">
    <property type="entry name" value="Amidohydro_2"/>
    <property type="match status" value="1"/>
</dbReference>
<dbReference type="Gene3D" id="3.20.20.140">
    <property type="entry name" value="Metal-dependent hydrolases"/>
    <property type="match status" value="1"/>
</dbReference>
<organism evidence="3 4">
    <name type="scientific">Peptacetobacter hiranonis (strain DSM 13275 / JCM 10541 / KCTC 15199 / TO-931)</name>
    <name type="common">Clostridium hiranonis</name>
    <dbReference type="NCBI Taxonomy" id="500633"/>
    <lineage>
        <taxon>Bacteria</taxon>
        <taxon>Bacillati</taxon>
        <taxon>Bacillota</taxon>
        <taxon>Clostridia</taxon>
        <taxon>Peptostreptococcales</taxon>
        <taxon>Peptostreptococcaceae</taxon>
        <taxon>Peptacetobacter</taxon>
    </lineage>
</organism>
<dbReference type="InterPro" id="IPR006680">
    <property type="entry name" value="Amidohydro-rel"/>
</dbReference>
<dbReference type="PANTHER" id="PTHR21240">
    <property type="entry name" value="2-AMINO-3-CARBOXYLMUCONATE-6-SEMIALDEHYDE DECARBOXYLASE"/>
    <property type="match status" value="1"/>
</dbReference>
<dbReference type="EMBL" id="ABWP01000009">
    <property type="protein sequence ID" value="EEA86149.1"/>
    <property type="molecule type" value="Genomic_DNA"/>
</dbReference>
<reference evidence="3 4" key="1">
    <citation type="submission" date="2008-09" db="EMBL/GenBank/DDBJ databases">
        <authorList>
            <person name="Fulton L."/>
            <person name="Clifton S."/>
            <person name="Fulton B."/>
            <person name="Xu J."/>
            <person name="Minx P."/>
            <person name="Pepin K.H."/>
            <person name="Johnson M."/>
            <person name="Thiruvilangam P."/>
            <person name="Bhonagiri V."/>
            <person name="Nash W.E."/>
            <person name="Mardis E.R."/>
            <person name="Wilson R.K."/>
        </authorList>
    </citation>
    <scope>NUCLEOTIDE SEQUENCE [LARGE SCALE GENOMIC DNA]</scope>
    <source>
        <strain evidence="3 4">DSM 13275</strain>
    </source>
</reference>
<protein>
    <submittedName>
        <fullName evidence="3">Amidohydrolase family protein</fullName>
    </submittedName>
</protein>
<dbReference type="GO" id="GO:0016787">
    <property type="term" value="F:hydrolase activity"/>
    <property type="evidence" value="ECO:0007669"/>
    <property type="project" value="UniProtKB-KW"/>
</dbReference>
<keyword evidence="3" id="KW-0378">Hydrolase</keyword>
<feature type="domain" description="Amidohydrolase-related" evidence="2">
    <location>
        <begin position="40"/>
        <end position="236"/>
    </location>
</feature>